<organism evidence="3 5">
    <name type="scientific">Cryobacterium levicorallinum</name>
    <dbReference type="NCBI Taxonomy" id="995038"/>
    <lineage>
        <taxon>Bacteria</taxon>
        <taxon>Bacillati</taxon>
        <taxon>Actinomycetota</taxon>
        <taxon>Actinomycetes</taxon>
        <taxon>Micrococcales</taxon>
        <taxon>Microbacteriaceae</taxon>
        <taxon>Cryobacterium</taxon>
    </lineage>
</organism>
<dbReference type="Proteomes" id="UP000297963">
    <property type="component" value="Unassembled WGS sequence"/>
</dbReference>
<evidence type="ECO:0000313" key="3">
    <source>
        <dbReference type="EMBL" id="TFB81328.1"/>
    </source>
</evidence>
<dbReference type="RefSeq" id="WP_092450670.1">
    <property type="nucleotide sequence ID" value="NZ_BKAC01000022.1"/>
</dbReference>
<keyword evidence="3" id="KW-0413">Isomerase</keyword>
<accession>A0A1I3BS42</accession>
<dbReference type="GO" id="GO:0016853">
    <property type="term" value="F:isomerase activity"/>
    <property type="evidence" value="ECO:0007669"/>
    <property type="project" value="UniProtKB-KW"/>
</dbReference>
<reference evidence="2 4" key="1">
    <citation type="submission" date="2016-10" db="EMBL/GenBank/DDBJ databases">
        <authorList>
            <person name="Varghese N."/>
            <person name="Submissions S."/>
        </authorList>
    </citation>
    <scope>NUCLEOTIDE SEQUENCE [LARGE SCALE GENOMIC DNA]</scope>
    <source>
        <strain evidence="2 4">GMCC 1.11211</strain>
    </source>
</reference>
<dbReference type="EMBL" id="FOPW01000010">
    <property type="protein sequence ID" value="SFH65107.1"/>
    <property type="molecule type" value="Genomic_DNA"/>
</dbReference>
<keyword evidence="4" id="KW-1185">Reference proteome</keyword>
<dbReference type="Proteomes" id="UP000199681">
    <property type="component" value="Unassembled WGS sequence"/>
</dbReference>
<gene>
    <name evidence="3" type="ORF">E3O11_16875</name>
    <name evidence="2" type="ORF">SAMN05216274_110108</name>
</gene>
<evidence type="ECO:0000313" key="2">
    <source>
        <dbReference type="EMBL" id="SFH65107.1"/>
    </source>
</evidence>
<dbReference type="Pfam" id="PF11716">
    <property type="entry name" value="MDMPI_N"/>
    <property type="match status" value="1"/>
</dbReference>
<evidence type="ECO:0000313" key="5">
    <source>
        <dbReference type="Proteomes" id="UP000297963"/>
    </source>
</evidence>
<dbReference type="EMBL" id="SOFE01000034">
    <property type="protein sequence ID" value="TFB81328.1"/>
    <property type="molecule type" value="Genomic_DNA"/>
</dbReference>
<dbReference type="SUPFAM" id="SSF109854">
    <property type="entry name" value="DinB/YfiT-like putative metalloenzymes"/>
    <property type="match status" value="1"/>
</dbReference>
<dbReference type="STRING" id="995038.SAMN05216274_110108"/>
<name>A0A1I3BS42_9MICO</name>
<evidence type="ECO:0000259" key="1">
    <source>
        <dbReference type="Pfam" id="PF11716"/>
    </source>
</evidence>
<protein>
    <submittedName>
        <fullName evidence="3">Maleylpyruvate isomerase family mycothiol-dependent enzyme</fullName>
    </submittedName>
    <submittedName>
        <fullName evidence="2">TIGR03083 family protein</fullName>
    </submittedName>
</protein>
<proteinExistence type="predicted"/>
<dbReference type="NCBIfam" id="TIGR03083">
    <property type="entry name" value="maleylpyruvate isomerase family mycothiol-dependent enzyme"/>
    <property type="match status" value="1"/>
</dbReference>
<dbReference type="GO" id="GO:0046872">
    <property type="term" value="F:metal ion binding"/>
    <property type="evidence" value="ECO:0007669"/>
    <property type="project" value="InterPro"/>
</dbReference>
<dbReference type="Gene3D" id="1.20.120.450">
    <property type="entry name" value="dinb family like domain"/>
    <property type="match status" value="1"/>
</dbReference>
<evidence type="ECO:0000313" key="4">
    <source>
        <dbReference type="Proteomes" id="UP000199681"/>
    </source>
</evidence>
<sequence>MADLSKYLPLSQRRVGDESGANSNWRAYLVSTLTATADLLAELSDEQWETPSLCAGWRVRDVAGHVVWRVGSSNRQLVSTAARAYLGHFINPNRAIDVLSRAAAEALPAELVAQIRQIAADKAAGRGRHGITELTEAVVHGLDLAHPLGVKLPVAPPVSGAVALRQSLIAPTEIKAILRARTLVATDANWRVGRGPELAGTAEAHLLFLFGRPGGSFARPL</sequence>
<keyword evidence="3" id="KW-0670">Pyruvate</keyword>
<dbReference type="InterPro" id="IPR034660">
    <property type="entry name" value="DinB/YfiT-like"/>
</dbReference>
<reference evidence="3 5" key="2">
    <citation type="submission" date="2019-03" db="EMBL/GenBank/DDBJ databases">
        <title>Genomics of glacier-inhabiting Cryobacterium strains.</title>
        <authorList>
            <person name="Liu Q."/>
            <person name="Xin Y.-H."/>
        </authorList>
    </citation>
    <scope>NUCLEOTIDE SEQUENCE [LARGE SCALE GENOMIC DNA]</scope>
    <source>
        <strain evidence="3 5">Hh34</strain>
    </source>
</reference>
<dbReference type="InterPro" id="IPR024344">
    <property type="entry name" value="MDMPI_metal-binding"/>
</dbReference>
<feature type="domain" description="Mycothiol-dependent maleylpyruvate isomerase metal-binding" evidence="1">
    <location>
        <begin position="34"/>
        <end position="144"/>
    </location>
</feature>
<comment type="caution">
    <text evidence="3">The sequence shown here is derived from an EMBL/GenBank/DDBJ whole genome shotgun (WGS) entry which is preliminary data.</text>
</comment>
<dbReference type="InterPro" id="IPR017517">
    <property type="entry name" value="Maleyloyr_isom"/>
</dbReference>
<dbReference type="AlphaFoldDB" id="A0A1I3BS42"/>